<dbReference type="SUPFAM" id="SSF53187">
    <property type="entry name" value="Zn-dependent exopeptidases"/>
    <property type="match status" value="1"/>
</dbReference>
<evidence type="ECO:0000313" key="6">
    <source>
        <dbReference type="EMBL" id="MBB2189823.1"/>
    </source>
</evidence>
<evidence type="ECO:0000259" key="5">
    <source>
        <dbReference type="Pfam" id="PF07687"/>
    </source>
</evidence>
<dbReference type="Gene3D" id="3.30.70.360">
    <property type="match status" value="1"/>
</dbReference>
<evidence type="ECO:0000256" key="2">
    <source>
        <dbReference type="ARBA" id="ARBA00022801"/>
    </source>
</evidence>
<dbReference type="SUPFAM" id="SSF55031">
    <property type="entry name" value="Bacterial exopeptidase dimerisation domain"/>
    <property type="match status" value="1"/>
</dbReference>
<protein>
    <submittedName>
        <fullName evidence="6">Zn-dependent hydrolase</fullName>
    </submittedName>
</protein>
<sequence>MDKNTTSRSDDRAMSNTGANGTGGQGAGGNVTVDGAALWNDILETARFGGTPKGGIRRLTLTEEDRLVRDWFIAACQAVGCTVTYDSMGNQFARRPGTDDSLPPITMGSHLDTQPTGGKFDGIIGVLGGLAVLRALHATGHDTRHPIELINWTNEEGARFAPAMLSSGVFAGVFTEQEALDKTDRAGIRFEDALVGIGYRGTEPCGQHPVAAYFELHIEQGPILEAENKTIGVVTGVQGMRWYEVTLTGRDSHAGSTPMTMRADALLATARMIEAVNEVALAHGPDAVGTVGLIENRPNSRNVVPGEVFFTIDLRDPDDAVVERMEATFRDRAEAIATECGVQMILERVWDSPAVHFDPACIDAVRRTAGSFGYPARDIVSGAGHDAAYMARITPTTMIFVPCAGGLSHNEAESAESADVAAGANVLLRAVLDADARLDA</sequence>
<dbReference type="Pfam" id="PF07687">
    <property type="entry name" value="M20_dimer"/>
    <property type="match status" value="1"/>
</dbReference>
<dbReference type="AlphaFoldDB" id="A0A7W4PDK8"/>
<dbReference type="PIRSF" id="PIRSF001235">
    <property type="entry name" value="Amidase_carbamoylase"/>
    <property type="match status" value="1"/>
</dbReference>
<evidence type="ECO:0000256" key="4">
    <source>
        <dbReference type="SAM" id="MobiDB-lite"/>
    </source>
</evidence>
<dbReference type="PANTHER" id="PTHR32494:SF5">
    <property type="entry name" value="ALLANTOATE AMIDOHYDROLASE"/>
    <property type="match status" value="1"/>
</dbReference>
<accession>A0A7W4PDK8</accession>
<dbReference type="Pfam" id="PF01546">
    <property type="entry name" value="Peptidase_M20"/>
    <property type="match status" value="1"/>
</dbReference>
<dbReference type="InterPro" id="IPR036264">
    <property type="entry name" value="Bact_exopeptidase_dim_dom"/>
</dbReference>
<dbReference type="NCBIfam" id="TIGR01879">
    <property type="entry name" value="hydantase"/>
    <property type="match status" value="1"/>
</dbReference>
<comment type="caution">
    <text evidence="6">The sequence shown here is derived from an EMBL/GenBank/DDBJ whole genome shotgun (WGS) entry which is preliminary data.</text>
</comment>
<feature type="binding site" evidence="3">
    <location>
        <position position="156"/>
    </location>
    <ligand>
        <name>Zn(2+)</name>
        <dbReference type="ChEBI" id="CHEBI:29105"/>
        <label>2</label>
    </ligand>
</feature>
<feature type="binding site" evidence="3">
    <location>
        <position position="110"/>
    </location>
    <ligand>
        <name>Zn(2+)</name>
        <dbReference type="ChEBI" id="CHEBI:29105"/>
        <label>1</label>
    </ligand>
</feature>
<reference evidence="6 7" key="1">
    <citation type="submission" date="2020-04" db="EMBL/GenBank/DDBJ databases">
        <title>Description of novel Gluconacetobacter.</title>
        <authorList>
            <person name="Sombolestani A."/>
        </authorList>
    </citation>
    <scope>NUCLEOTIDE SEQUENCE [LARGE SCALE GENOMIC DNA]</scope>
    <source>
        <strain evidence="6 7">LMG 21311</strain>
    </source>
</reference>
<proteinExistence type="inferred from homology"/>
<dbReference type="InterPro" id="IPR010158">
    <property type="entry name" value="Amidase_Cbmase"/>
</dbReference>
<dbReference type="CDD" id="cd03884">
    <property type="entry name" value="M20_bAS"/>
    <property type="match status" value="1"/>
</dbReference>
<keyword evidence="2 6" id="KW-0378">Hydrolase</keyword>
<dbReference type="NCBIfam" id="NF009527">
    <property type="entry name" value="PRK12891.1"/>
    <property type="match status" value="1"/>
</dbReference>
<dbReference type="InterPro" id="IPR011650">
    <property type="entry name" value="Peptidase_M20_dimer"/>
</dbReference>
<dbReference type="Proteomes" id="UP000555756">
    <property type="component" value="Unassembled WGS sequence"/>
</dbReference>
<comment type="cofactor">
    <cofactor evidence="3">
        <name>Zn(2+)</name>
        <dbReference type="ChEBI" id="CHEBI:29105"/>
    </cofactor>
    <text evidence="3">Binds 2 Zn(2+) ions per subunit.</text>
</comment>
<feature type="binding site" evidence="3">
    <location>
        <position position="121"/>
    </location>
    <ligand>
        <name>Zn(2+)</name>
        <dbReference type="ChEBI" id="CHEBI:29105"/>
        <label>2</label>
    </ligand>
</feature>
<organism evidence="6 7">
    <name type="scientific">Gluconacetobacter azotocaptans</name>
    <dbReference type="NCBI Taxonomy" id="142834"/>
    <lineage>
        <taxon>Bacteria</taxon>
        <taxon>Pseudomonadati</taxon>
        <taxon>Pseudomonadota</taxon>
        <taxon>Alphaproteobacteria</taxon>
        <taxon>Acetobacterales</taxon>
        <taxon>Acetobacteraceae</taxon>
        <taxon>Gluconacetobacter</taxon>
    </lineage>
</organism>
<keyword evidence="3" id="KW-0862">Zinc</keyword>
<dbReference type="Gene3D" id="3.40.630.10">
    <property type="entry name" value="Zn peptidases"/>
    <property type="match status" value="1"/>
</dbReference>
<feature type="domain" description="Peptidase M20 dimerisation" evidence="5">
    <location>
        <begin position="236"/>
        <end position="336"/>
    </location>
</feature>
<feature type="binding site" evidence="3">
    <location>
        <position position="217"/>
    </location>
    <ligand>
        <name>Zn(2+)</name>
        <dbReference type="ChEBI" id="CHEBI:29105"/>
        <label>1</label>
    </ligand>
</feature>
<dbReference type="GO" id="GO:0046872">
    <property type="term" value="F:metal ion binding"/>
    <property type="evidence" value="ECO:0007669"/>
    <property type="project" value="UniProtKB-KW"/>
</dbReference>
<feature type="compositionally biased region" description="Basic and acidic residues" evidence="4">
    <location>
        <begin position="1"/>
        <end position="13"/>
    </location>
</feature>
<keyword evidence="3" id="KW-0479">Metal-binding</keyword>
<keyword evidence="7" id="KW-1185">Reference proteome</keyword>
<evidence type="ECO:0000256" key="3">
    <source>
        <dbReference type="PIRSR" id="PIRSR001235-1"/>
    </source>
</evidence>
<name>A0A7W4PDK8_9PROT</name>
<dbReference type="EMBL" id="JABEQF010000004">
    <property type="protein sequence ID" value="MBB2189823.1"/>
    <property type="molecule type" value="Genomic_DNA"/>
</dbReference>
<feature type="binding site" evidence="3">
    <location>
        <position position="409"/>
    </location>
    <ligand>
        <name>Zn(2+)</name>
        <dbReference type="ChEBI" id="CHEBI:29105"/>
        <label>2</label>
    </ligand>
</feature>
<feature type="binding site" evidence="3">
    <location>
        <position position="121"/>
    </location>
    <ligand>
        <name>Zn(2+)</name>
        <dbReference type="ChEBI" id="CHEBI:29105"/>
        <label>1</label>
    </ligand>
</feature>
<dbReference type="GO" id="GO:0016813">
    <property type="term" value="F:hydrolase activity, acting on carbon-nitrogen (but not peptide) bonds, in linear amidines"/>
    <property type="evidence" value="ECO:0007669"/>
    <property type="project" value="InterPro"/>
</dbReference>
<comment type="similarity">
    <text evidence="1">Belongs to the peptidase M20 family.</text>
</comment>
<evidence type="ECO:0000256" key="1">
    <source>
        <dbReference type="ARBA" id="ARBA00006153"/>
    </source>
</evidence>
<dbReference type="PANTHER" id="PTHR32494">
    <property type="entry name" value="ALLANTOATE DEIMINASE-RELATED"/>
    <property type="match status" value="1"/>
</dbReference>
<dbReference type="NCBIfam" id="NF006771">
    <property type="entry name" value="PRK09290.1-5"/>
    <property type="match status" value="1"/>
</dbReference>
<dbReference type="NCBIfam" id="NF006769">
    <property type="entry name" value="PRK09290.1-3"/>
    <property type="match status" value="1"/>
</dbReference>
<dbReference type="InterPro" id="IPR002933">
    <property type="entry name" value="Peptidase_M20"/>
</dbReference>
<evidence type="ECO:0000313" key="7">
    <source>
        <dbReference type="Proteomes" id="UP000555756"/>
    </source>
</evidence>
<feature type="region of interest" description="Disordered" evidence="4">
    <location>
        <begin position="1"/>
        <end position="28"/>
    </location>
</feature>
<gene>
    <name evidence="6" type="ORF">HLH34_07565</name>
</gene>